<accession>A0A1F6FYC8</accession>
<gene>
    <name evidence="1" type="ORF">A3H55_00605</name>
</gene>
<comment type="caution">
    <text evidence="1">The sequence shown here is derived from an EMBL/GenBank/DDBJ whole genome shotgun (WGS) entry which is preliminary data.</text>
</comment>
<dbReference type="EMBL" id="MFMZ01000031">
    <property type="protein sequence ID" value="OGG90855.1"/>
    <property type="molecule type" value="Genomic_DNA"/>
</dbReference>
<proteinExistence type="predicted"/>
<dbReference type="AlphaFoldDB" id="A0A1F6FYC8"/>
<dbReference type="Proteomes" id="UP000177998">
    <property type="component" value="Unassembled WGS sequence"/>
</dbReference>
<name>A0A1F6FYC8_9BACT</name>
<organism evidence="1 2">
    <name type="scientific">Candidatus Kuenenbacteria bacterium RIFCSPLOWO2_02_FULL_42_16</name>
    <dbReference type="NCBI Taxonomy" id="1798564"/>
    <lineage>
        <taxon>Bacteria</taxon>
        <taxon>Candidatus Kueneniibacteriota</taxon>
    </lineage>
</organism>
<reference evidence="1 2" key="1">
    <citation type="journal article" date="2016" name="Nat. Commun.">
        <title>Thousands of microbial genomes shed light on interconnected biogeochemical processes in an aquifer system.</title>
        <authorList>
            <person name="Anantharaman K."/>
            <person name="Brown C.T."/>
            <person name="Hug L.A."/>
            <person name="Sharon I."/>
            <person name="Castelle C.J."/>
            <person name="Probst A.J."/>
            <person name="Thomas B.C."/>
            <person name="Singh A."/>
            <person name="Wilkins M.J."/>
            <person name="Karaoz U."/>
            <person name="Brodie E.L."/>
            <person name="Williams K.H."/>
            <person name="Hubbard S.S."/>
            <person name="Banfield J.F."/>
        </authorList>
    </citation>
    <scope>NUCLEOTIDE SEQUENCE [LARGE SCALE GENOMIC DNA]</scope>
</reference>
<protein>
    <submittedName>
        <fullName evidence="1">Uncharacterized protein</fullName>
    </submittedName>
</protein>
<evidence type="ECO:0000313" key="2">
    <source>
        <dbReference type="Proteomes" id="UP000177998"/>
    </source>
</evidence>
<sequence>MGGEQGNPVFKNSLIIRTFALAIQTPFREVLVKCGIIRFVLIFLVNLPKGSMKKLANAKVLKHTNQ</sequence>
<evidence type="ECO:0000313" key="1">
    <source>
        <dbReference type="EMBL" id="OGG90855.1"/>
    </source>
</evidence>